<dbReference type="PANTHER" id="PTHR45528:SF8">
    <property type="entry name" value="HISTIDINE KINASE"/>
    <property type="match status" value="1"/>
</dbReference>
<dbReference type="InterPro" id="IPR003661">
    <property type="entry name" value="HisK_dim/P_dom"/>
</dbReference>
<dbReference type="Gene3D" id="3.30.565.10">
    <property type="entry name" value="Histidine kinase-like ATPase, C-terminal domain"/>
    <property type="match status" value="1"/>
</dbReference>
<dbReference type="GO" id="GO:0005886">
    <property type="term" value="C:plasma membrane"/>
    <property type="evidence" value="ECO:0007669"/>
    <property type="project" value="TreeGrafter"/>
</dbReference>
<keyword evidence="13" id="KW-1185">Reference proteome</keyword>
<dbReference type="RefSeq" id="WP_037297842.1">
    <property type="nucleotide sequence ID" value="NZ_ATAX01000016.1"/>
</dbReference>
<name>W7UGS8_RUMFL</name>
<dbReference type="SUPFAM" id="SSF55874">
    <property type="entry name" value="ATPase domain of HSP90 chaperone/DNA topoisomerase II/histidine kinase"/>
    <property type="match status" value="1"/>
</dbReference>
<comment type="caution">
    <text evidence="12">The sequence shown here is derived from an EMBL/GenBank/DDBJ whole genome shotgun (WGS) entry which is preliminary data.</text>
</comment>
<proteinExistence type="predicted"/>
<dbReference type="InterPro" id="IPR036890">
    <property type="entry name" value="HATPase_C_sf"/>
</dbReference>
<dbReference type="InterPro" id="IPR003594">
    <property type="entry name" value="HATPase_dom"/>
</dbReference>
<keyword evidence="9" id="KW-0902">Two-component regulatory system</keyword>
<dbReference type="GO" id="GO:0000155">
    <property type="term" value="F:phosphorelay sensor kinase activity"/>
    <property type="evidence" value="ECO:0007669"/>
    <property type="project" value="InterPro"/>
</dbReference>
<evidence type="ECO:0000256" key="1">
    <source>
        <dbReference type="ARBA" id="ARBA00000085"/>
    </source>
</evidence>
<dbReference type="OrthoDB" id="335833at2"/>
<dbReference type="CDD" id="cd00082">
    <property type="entry name" value="HisKA"/>
    <property type="match status" value="1"/>
</dbReference>
<evidence type="ECO:0000256" key="10">
    <source>
        <dbReference type="ARBA" id="ARBA00023136"/>
    </source>
</evidence>
<comment type="subcellular location">
    <subcellularLocation>
        <location evidence="2">Membrane</location>
        <topology evidence="2">Multi-pass membrane protein</topology>
    </subcellularLocation>
</comment>
<keyword evidence="7" id="KW-0418">Kinase</keyword>
<dbReference type="InterPro" id="IPR050398">
    <property type="entry name" value="HssS/ArlS-like"/>
</dbReference>
<dbReference type="Pfam" id="PF02518">
    <property type="entry name" value="HATPase_c"/>
    <property type="match status" value="1"/>
</dbReference>
<feature type="domain" description="Histidine kinase" evidence="11">
    <location>
        <begin position="88"/>
        <end position="290"/>
    </location>
</feature>
<evidence type="ECO:0000256" key="2">
    <source>
        <dbReference type="ARBA" id="ARBA00004141"/>
    </source>
</evidence>
<dbReference type="PATRIC" id="fig|1341157.4.peg.1064"/>
<evidence type="ECO:0000313" key="13">
    <source>
        <dbReference type="Proteomes" id="UP000019365"/>
    </source>
</evidence>
<dbReference type="EMBL" id="ATAX01000016">
    <property type="protein sequence ID" value="EWM54396.1"/>
    <property type="molecule type" value="Genomic_DNA"/>
</dbReference>
<dbReference type="Gene3D" id="1.10.287.130">
    <property type="match status" value="1"/>
</dbReference>
<dbReference type="SUPFAM" id="SSF47384">
    <property type="entry name" value="Homodimeric domain of signal transducing histidine kinase"/>
    <property type="match status" value="1"/>
</dbReference>
<accession>W7UGS8</accession>
<evidence type="ECO:0000256" key="9">
    <source>
        <dbReference type="ARBA" id="ARBA00023012"/>
    </source>
</evidence>
<comment type="catalytic activity">
    <reaction evidence="1">
        <text>ATP + protein L-histidine = ADP + protein N-phospho-L-histidine.</text>
        <dbReference type="EC" id="2.7.13.3"/>
    </reaction>
</comment>
<evidence type="ECO:0000256" key="6">
    <source>
        <dbReference type="ARBA" id="ARBA00022692"/>
    </source>
</evidence>
<dbReference type="AlphaFoldDB" id="W7UGS8"/>
<dbReference type="SMART" id="SM00388">
    <property type="entry name" value="HisKA"/>
    <property type="match status" value="1"/>
</dbReference>
<keyword evidence="6" id="KW-0812">Transmembrane</keyword>
<dbReference type="EC" id="2.7.13.3" evidence="3"/>
<evidence type="ECO:0000256" key="3">
    <source>
        <dbReference type="ARBA" id="ARBA00012438"/>
    </source>
</evidence>
<keyword evidence="10" id="KW-0472">Membrane</keyword>
<dbReference type="InterPro" id="IPR004358">
    <property type="entry name" value="Sig_transdc_His_kin-like_C"/>
</dbReference>
<dbReference type="InterPro" id="IPR036097">
    <property type="entry name" value="HisK_dim/P_sf"/>
</dbReference>
<evidence type="ECO:0000313" key="12">
    <source>
        <dbReference type="EMBL" id="EWM54396.1"/>
    </source>
</evidence>
<keyword evidence="5" id="KW-0808">Transferase</keyword>
<dbReference type="Proteomes" id="UP000019365">
    <property type="component" value="Unassembled WGS sequence"/>
</dbReference>
<evidence type="ECO:0000259" key="11">
    <source>
        <dbReference type="PROSITE" id="PS50109"/>
    </source>
</evidence>
<dbReference type="InterPro" id="IPR005467">
    <property type="entry name" value="His_kinase_dom"/>
</dbReference>
<dbReference type="eggNOG" id="COG2205">
    <property type="taxonomic scope" value="Bacteria"/>
</dbReference>
<keyword evidence="4" id="KW-0597">Phosphoprotein</keyword>
<organism evidence="12 13">
    <name type="scientific">Ruminococcus flavefaciens 007c</name>
    <dbReference type="NCBI Taxonomy" id="1341157"/>
    <lineage>
        <taxon>Bacteria</taxon>
        <taxon>Bacillati</taxon>
        <taxon>Bacillota</taxon>
        <taxon>Clostridia</taxon>
        <taxon>Eubacteriales</taxon>
        <taxon>Oscillospiraceae</taxon>
        <taxon>Ruminococcus</taxon>
    </lineage>
</organism>
<evidence type="ECO:0000256" key="7">
    <source>
        <dbReference type="ARBA" id="ARBA00022777"/>
    </source>
</evidence>
<gene>
    <name evidence="12" type="ORF">RF007C_12365</name>
</gene>
<evidence type="ECO:0000256" key="4">
    <source>
        <dbReference type="ARBA" id="ARBA00022553"/>
    </source>
</evidence>
<reference evidence="12 13" key="1">
    <citation type="journal article" date="2014" name="PLoS ONE">
        <title>Rumen cellulosomics: divergent fiber-degrading strategies revealed by comparative genome-wide analysis of six ruminococcal strains.</title>
        <authorList>
            <person name="Dassa B."/>
            <person name="Borovok I."/>
            <person name="Ruimy-Israeli V."/>
            <person name="Lamed R."/>
            <person name="Flint H.J."/>
            <person name="Duncan S.H."/>
            <person name="Henrissat B."/>
            <person name="Coutinho P."/>
            <person name="Morrison M."/>
            <person name="Mosoni P."/>
            <person name="Yeoman C.J."/>
            <person name="White B.A."/>
            <person name="Bayer E.A."/>
        </authorList>
    </citation>
    <scope>NUCLEOTIDE SEQUENCE [LARGE SCALE GENOMIC DNA]</scope>
    <source>
        <strain evidence="12 13">007c</strain>
    </source>
</reference>
<dbReference type="Pfam" id="PF00512">
    <property type="entry name" value="HisKA"/>
    <property type="match status" value="1"/>
</dbReference>
<sequence length="290" mass="32791">MVYCLLCAAVIIVLLCVKIYLLKKSAREISAQFADRLKNDTNNQLFISSGDKDMRELADNISRLLGEVRKEKLRYDQGNTELKNAITNISHDLRTPLTAIYGYLDMVRKTDDPENQARYLGIMKERADMMKQLTEELFRYSVIVSDDENTETENVYVNQVLADSISSFYPALNGRGIEPVIKLTDKRIERRMNKAELSRVFSNLLNNAVKYSDGDLEIVMSDTGVISFSNTAKELSTVEVEQLFDRFYTVETAHYSTGLGLSIARTLVERMGGSITAGYSSGRLTLKIMI</sequence>
<evidence type="ECO:0000256" key="5">
    <source>
        <dbReference type="ARBA" id="ARBA00022679"/>
    </source>
</evidence>
<dbReference type="SMART" id="SM00387">
    <property type="entry name" value="HATPase_c"/>
    <property type="match status" value="1"/>
</dbReference>
<protein>
    <recommendedName>
        <fullName evidence="3">histidine kinase</fullName>
        <ecNumber evidence="3">2.7.13.3</ecNumber>
    </recommendedName>
</protein>
<dbReference type="PANTHER" id="PTHR45528">
    <property type="entry name" value="SENSOR HISTIDINE KINASE CPXA"/>
    <property type="match status" value="1"/>
</dbReference>
<dbReference type="PROSITE" id="PS50109">
    <property type="entry name" value="HIS_KIN"/>
    <property type="match status" value="1"/>
</dbReference>
<keyword evidence="8" id="KW-1133">Transmembrane helix</keyword>
<evidence type="ECO:0000256" key="8">
    <source>
        <dbReference type="ARBA" id="ARBA00022989"/>
    </source>
</evidence>
<dbReference type="PRINTS" id="PR00344">
    <property type="entry name" value="BCTRLSENSOR"/>
</dbReference>